<dbReference type="GO" id="GO:0061710">
    <property type="term" value="F:L-threonylcarbamoyladenylate synthase"/>
    <property type="evidence" value="ECO:0007669"/>
    <property type="project" value="UniProtKB-EC"/>
</dbReference>
<evidence type="ECO:0000256" key="3">
    <source>
        <dbReference type="ARBA" id="ARBA00012584"/>
    </source>
</evidence>
<dbReference type="Pfam" id="PF01300">
    <property type="entry name" value="Sua5_yciO_yrdC"/>
    <property type="match status" value="1"/>
</dbReference>
<dbReference type="EC" id="2.7.7.87" evidence="3"/>
<dbReference type="PROSITE" id="PS51163">
    <property type="entry name" value="YRDC"/>
    <property type="match status" value="1"/>
</dbReference>
<protein>
    <recommendedName>
        <fullName evidence="10">L-threonylcarbamoyladenylate synthase</fullName>
        <ecNumber evidence="3">2.7.7.87</ecNumber>
    </recommendedName>
    <alternativeName>
        <fullName evidence="10">L-threonylcarbamoyladenylate synthase</fullName>
    </alternativeName>
</protein>
<proteinExistence type="inferred from homology"/>
<reference evidence="13" key="1">
    <citation type="submission" date="2022-06" db="EMBL/GenBank/DDBJ databases">
        <title>Complete Genome Sequence of Arcanobacterium pinnipediorum strain DSM 28752 isolated from a harbour seal.</title>
        <authorList>
            <person name="Borowiak M."/>
            <person name="Kreitlow A."/>
            <person name="Alssahen M."/>
            <person name="Malorny B."/>
            <person name="Laemmler C."/>
            <person name="Prenger-Berninghoff E."/>
            <person name="Siebert U."/>
            <person name="Ploetz M."/>
            <person name="Abdulmawjood A."/>
        </authorList>
    </citation>
    <scope>NUCLEOTIDE SEQUENCE</scope>
    <source>
        <strain evidence="13">DSM 28752</strain>
    </source>
</reference>
<evidence type="ECO:0000256" key="7">
    <source>
        <dbReference type="ARBA" id="ARBA00022695"/>
    </source>
</evidence>
<evidence type="ECO:0000256" key="2">
    <source>
        <dbReference type="ARBA" id="ARBA00007663"/>
    </source>
</evidence>
<organism evidence="13 14">
    <name type="scientific">Arcanobacterium pinnipediorum</name>
    <dbReference type="NCBI Taxonomy" id="1503041"/>
    <lineage>
        <taxon>Bacteria</taxon>
        <taxon>Bacillati</taxon>
        <taxon>Actinomycetota</taxon>
        <taxon>Actinomycetes</taxon>
        <taxon>Actinomycetales</taxon>
        <taxon>Actinomycetaceae</taxon>
        <taxon>Arcanobacterium</taxon>
    </lineage>
</organism>
<evidence type="ECO:0000256" key="5">
    <source>
        <dbReference type="ARBA" id="ARBA00022679"/>
    </source>
</evidence>
<sequence>MRIVHSDDLATALAEARIAVEAGEVVCLPTDTVYGIGADPFSYDAVSALLAAKSRTRAMPPPVLVAGIEQAETLVAKFPDSARDLMNAFWPGALTIILPARESLGWDLGETFGTVGLRMPDDDVTLAFLEQVGPLAVTSANKTGQMPATTICQAVDQLGQAVSVYVDHGQSPGGVPSTIVRWNGDDDTYEILRQGAITLHQLSSVVRVKGEA</sequence>
<evidence type="ECO:0000256" key="6">
    <source>
        <dbReference type="ARBA" id="ARBA00022694"/>
    </source>
</evidence>
<dbReference type="Gene3D" id="3.90.870.10">
    <property type="entry name" value="DHBP synthase"/>
    <property type="match status" value="1"/>
</dbReference>
<keyword evidence="7 13" id="KW-0548">Nucleotidyltransferase</keyword>
<evidence type="ECO:0000313" key="14">
    <source>
        <dbReference type="Proteomes" id="UP001056109"/>
    </source>
</evidence>
<dbReference type="InterPro" id="IPR017945">
    <property type="entry name" value="DHBP_synth_RibB-like_a/b_dom"/>
</dbReference>
<dbReference type="EMBL" id="CP099547">
    <property type="protein sequence ID" value="USR80210.1"/>
    <property type="molecule type" value="Genomic_DNA"/>
</dbReference>
<accession>A0ABY5AJ16</accession>
<dbReference type="RefSeq" id="WP_252674060.1">
    <property type="nucleotide sequence ID" value="NZ_CP099547.1"/>
</dbReference>
<dbReference type="Proteomes" id="UP001056109">
    <property type="component" value="Chromosome"/>
</dbReference>
<dbReference type="PANTHER" id="PTHR17490:SF16">
    <property type="entry name" value="THREONYLCARBAMOYL-AMP SYNTHASE"/>
    <property type="match status" value="1"/>
</dbReference>
<evidence type="ECO:0000256" key="11">
    <source>
        <dbReference type="ARBA" id="ARBA00048366"/>
    </source>
</evidence>
<dbReference type="PANTHER" id="PTHR17490">
    <property type="entry name" value="SUA5"/>
    <property type="match status" value="1"/>
</dbReference>
<keyword evidence="5 13" id="KW-0808">Transferase</keyword>
<keyword evidence="9" id="KW-0067">ATP-binding</keyword>
<comment type="similarity">
    <text evidence="2">Belongs to the SUA5 family.</text>
</comment>
<dbReference type="NCBIfam" id="TIGR00057">
    <property type="entry name" value="L-threonylcarbamoyladenylate synthase"/>
    <property type="match status" value="1"/>
</dbReference>
<comment type="catalytic activity">
    <reaction evidence="11">
        <text>L-threonine + hydrogencarbonate + ATP = L-threonylcarbamoyladenylate + diphosphate + H2O</text>
        <dbReference type="Rhea" id="RHEA:36407"/>
        <dbReference type="ChEBI" id="CHEBI:15377"/>
        <dbReference type="ChEBI" id="CHEBI:17544"/>
        <dbReference type="ChEBI" id="CHEBI:30616"/>
        <dbReference type="ChEBI" id="CHEBI:33019"/>
        <dbReference type="ChEBI" id="CHEBI:57926"/>
        <dbReference type="ChEBI" id="CHEBI:73682"/>
        <dbReference type="EC" id="2.7.7.87"/>
    </reaction>
</comment>
<evidence type="ECO:0000256" key="9">
    <source>
        <dbReference type="ARBA" id="ARBA00022840"/>
    </source>
</evidence>
<gene>
    <name evidence="13" type="ORF">NG665_01605</name>
</gene>
<evidence type="ECO:0000256" key="1">
    <source>
        <dbReference type="ARBA" id="ARBA00004496"/>
    </source>
</evidence>
<keyword evidence="14" id="KW-1185">Reference proteome</keyword>
<dbReference type="InterPro" id="IPR006070">
    <property type="entry name" value="Sua5-like_dom"/>
</dbReference>
<evidence type="ECO:0000256" key="8">
    <source>
        <dbReference type="ARBA" id="ARBA00022741"/>
    </source>
</evidence>
<evidence type="ECO:0000313" key="13">
    <source>
        <dbReference type="EMBL" id="USR80210.1"/>
    </source>
</evidence>
<evidence type="ECO:0000256" key="4">
    <source>
        <dbReference type="ARBA" id="ARBA00022490"/>
    </source>
</evidence>
<keyword evidence="4" id="KW-0963">Cytoplasm</keyword>
<keyword evidence="6" id="KW-0819">tRNA processing</keyword>
<dbReference type="SUPFAM" id="SSF55821">
    <property type="entry name" value="YrdC/RibB"/>
    <property type="match status" value="1"/>
</dbReference>
<name>A0ABY5AJ16_9ACTO</name>
<comment type="subcellular location">
    <subcellularLocation>
        <location evidence="1">Cytoplasm</location>
    </subcellularLocation>
</comment>
<feature type="domain" description="YrdC-like" evidence="12">
    <location>
        <begin position="10"/>
        <end position="197"/>
    </location>
</feature>
<evidence type="ECO:0000259" key="12">
    <source>
        <dbReference type="PROSITE" id="PS51163"/>
    </source>
</evidence>
<dbReference type="InterPro" id="IPR050156">
    <property type="entry name" value="TC-AMP_synthase_SUA5"/>
</dbReference>
<keyword evidence="8" id="KW-0547">Nucleotide-binding</keyword>
<evidence type="ECO:0000256" key="10">
    <source>
        <dbReference type="ARBA" id="ARBA00029774"/>
    </source>
</evidence>